<reference evidence="10" key="1">
    <citation type="journal article" date="2006" name="Science">
        <title>Ancient noncoding elements conserved in the human genome.</title>
        <authorList>
            <person name="Venkatesh B."/>
            <person name="Kirkness E.F."/>
            <person name="Loh Y.H."/>
            <person name="Halpern A.L."/>
            <person name="Lee A.P."/>
            <person name="Johnson J."/>
            <person name="Dandona N."/>
            <person name="Viswanathan L.D."/>
            <person name="Tay A."/>
            <person name="Venter J.C."/>
            <person name="Strausberg R.L."/>
            <person name="Brenner S."/>
        </authorList>
    </citation>
    <scope>NUCLEOTIDE SEQUENCE [LARGE SCALE GENOMIC DNA]</scope>
</reference>
<accession>A0A4W3I8Z1</accession>
<reference evidence="10" key="2">
    <citation type="journal article" date="2007" name="PLoS Biol.">
        <title>Survey sequencing and comparative analysis of the elephant shark (Callorhinchus milii) genome.</title>
        <authorList>
            <person name="Venkatesh B."/>
            <person name="Kirkness E.F."/>
            <person name="Loh Y.H."/>
            <person name="Halpern A.L."/>
            <person name="Lee A.P."/>
            <person name="Johnson J."/>
            <person name="Dandona N."/>
            <person name="Viswanathan L.D."/>
            <person name="Tay A."/>
            <person name="Venter J.C."/>
            <person name="Strausberg R.L."/>
            <person name="Brenner S."/>
        </authorList>
    </citation>
    <scope>NUCLEOTIDE SEQUENCE [LARGE SCALE GENOMIC DNA]</scope>
</reference>
<feature type="coiled-coil region" evidence="8">
    <location>
        <begin position="170"/>
        <end position="197"/>
    </location>
</feature>
<dbReference type="GO" id="GO:0045504">
    <property type="term" value="F:dynein heavy chain binding"/>
    <property type="evidence" value="ECO:0007669"/>
    <property type="project" value="TreeGrafter"/>
</dbReference>
<keyword evidence="2 8" id="KW-0175">Coiled coil</keyword>
<dbReference type="PANTHER" id="PTHR13183">
    <property type="entry name" value="AXONEMAL INNER ARM DYNEIN LIGHT CHAIN 28"/>
    <property type="match status" value="1"/>
</dbReference>
<sequence length="230" mass="26148">MIPASETLLKYDNPVLLTKNVGKATGKASPQSVCAQENMAKESLENILNAILPPIEWTEGGHLWIQNVSTTPATRMDVINLQDHLDRKLQQRQARVTGICPIRRELYAQCFDEIIRQVTINCPERGLLLLRIRNEILMTFAAYNTLYESSTAFGLRKALQGDLGKLKLAEQCSELEKRNLEAEYLDLKAKFEAAEKRTGEKRDLDEKKHAEEINFLKNTNRQLKVINGII</sequence>
<dbReference type="GO" id="GO:0097546">
    <property type="term" value="C:ciliary base"/>
    <property type="evidence" value="ECO:0007669"/>
    <property type="project" value="TreeGrafter"/>
</dbReference>
<dbReference type="Ensembl" id="ENSCMIT00000027004.1">
    <property type="protein sequence ID" value="ENSCMIP00000026574.1"/>
    <property type="gene ID" value="ENSCMIG00000011623.1"/>
</dbReference>
<evidence type="ECO:0000256" key="6">
    <source>
        <dbReference type="ARBA" id="ARBA00042417"/>
    </source>
</evidence>
<organism evidence="9 10">
    <name type="scientific">Callorhinchus milii</name>
    <name type="common">Ghost shark</name>
    <dbReference type="NCBI Taxonomy" id="7868"/>
    <lineage>
        <taxon>Eukaryota</taxon>
        <taxon>Metazoa</taxon>
        <taxon>Chordata</taxon>
        <taxon>Craniata</taxon>
        <taxon>Vertebrata</taxon>
        <taxon>Chondrichthyes</taxon>
        <taxon>Holocephali</taxon>
        <taxon>Chimaeriformes</taxon>
        <taxon>Callorhinchidae</taxon>
        <taxon>Callorhinchus</taxon>
    </lineage>
</organism>
<evidence type="ECO:0000256" key="5">
    <source>
        <dbReference type="ARBA" id="ARBA00039799"/>
    </source>
</evidence>
<reference evidence="10" key="3">
    <citation type="journal article" date="2014" name="Nature">
        <title>Elephant shark genome provides unique insights into gnathostome evolution.</title>
        <authorList>
            <consortium name="International Elephant Shark Genome Sequencing Consortium"/>
            <person name="Venkatesh B."/>
            <person name="Lee A.P."/>
            <person name="Ravi V."/>
            <person name="Maurya A.K."/>
            <person name="Lian M.M."/>
            <person name="Swann J.B."/>
            <person name="Ohta Y."/>
            <person name="Flajnik M.F."/>
            <person name="Sutoh Y."/>
            <person name="Kasahara M."/>
            <person name="Hoon S."/>
            <person name="Gangu V."/>
            <person name="Roy S.W."/>
            <person name="Irimia M."/>
            <person name="Korzh V."/>
            <person name="Kondrychyn I."/>
            <person name="Lim Z.W."/>
            <person name="Tay B.H."/>
            <person name="Tohari S."/>
            <person name="Kong K.W."/>
            <person name="Ho S."/>
            <person name="Lorente-Galdos B."/>
            <person name="Quilez J."/>
            <person name="Marques-Bonet T."/>
            <person name="Raney B.J."/>
            <person name="Ingham P.W."/>
            <person name="Tay A."/>
            <person name="Hillier L.W."/>
            <person name="Minx P."/>
            <person name="Boehm T."/>
            <person name="Wilson R.K."/>
            <person name="Brenner S."/>
            <person name="Warren W.C."/>
        </authorList>
    </citation>
    <scope>NUCLEOTIDE SEQUENCE [LARGE SCALE GENOMIC DNA]</scope>
</reference>
<dbReference type="GeneTree" id="ENSGT00390000003012"/>
<keyword evidence="3" id="KW-0505">Motor protein</keyword>
<evidence type="ECO:0000256" key="2">
    <source>
        <dbReference type="ARBA" id="ARBA00023054"/>
    </source>
</evidence>
<evidence type="ECO:0000256" key="7">
    <source>
        <dbReference type="ARBA" id="ARBA00043925"/>
    </source>
</evidence>
<name>A0A4W3I8Z1_CALMI</name>
<reference evidence="9" key="4">
    <citation type="submission" date="2025-08" db="UniProtKB">
        <authorList>
            <consortium name="Ensembl"/>
        </authorList>
    </citation>
    <scope>IDENTIFICATION</scope>
</reference>
<evidence type="ECO:0000256" key="4">
    <source>
        <dbReference type="ARBA" id="ARBA00038114"/>
    </source>
</evidence>
<dbReference type="GO" id="GO:0030286">
    <property type="term" value="C:dynein complex"/>
    <property type="evidence" value="ECO:0007669"/>
    <property type="project" value="UniProtKB-KW"/>
</dbReference>
<dbReference type="PANTHER" id="PTHR13183:SF0">
    <property type="entry name" value="AXONEMAL DYNEIN LIGHT INTERMEDIATE POLYPEPTIDE 1"/>
    <property type="match status" value="1"/>
</dbReference>
<protein>
    <recommendedName>
        <fullName evidence="5">Axonemal dynein light intermediate polypeptide 1</fullName>
    </recommendedName>
    <alternativeName>
        <fullName evidence="6">Inner dynein arm light chain, axonemal</fullName>
    </alternativeName>
</protein>
<keyword evidence="1" id="KW-0243">Dynein</keyword>
<evidence type="ECO:0000256" key="1">
    <source>
        <dbReference type="ARBA" id="ARBA00023017"/>
    </source>
</evidence>
<dbReference type="InterPro" id="IPR019347">
    <property type="entry name" value="Axonemal_dynein_light_chain"/>
</dbReference>
<dbReference type="AlphaFoldDB" id="A0A4W3I8Z1"/>
<keyword evidence="10" id="KW-1185">Reference proteome</keyword>
<evidence type="ECO:0000256" key="3">
    <source>
        <dbReference type="ARBA" id="ARBA00023175"/>
    </source>
</evidence>
<comment type="function">
    <text evidence="7">Involved in sperm flagellum assembly.</text>
</comment>
<evidence type="ECO:0000256" key="8">
    <source>
        <dbReference type="SAM" id="Coils"/>
    </source>
</evidence>
<dbReference type="Pfam" id="PF10211">
    <property type="entry name" value="Ax_dynein_light"/>
    <property type="match status" value="1"/>
</dbReference>
<evidence type="ECO:0000313" key="10">
    <source>
        <dbReference type="Proteomes" id="UP000314986"/>
    </source>
</evidence>
<dbReference type="Proteomes" id="UP000314986">
    <property type="component" value="Unassembled WGS sequence"/>
</dbReference>
<proteinExistence type="inferred from homology"/>
<reference evidence="9" key="5">
    <citation type="submission" date="2025-09" db="UniProtKB">
        <authorList>
            <consortium name="Ensembl"/>
        </authorList>
    </citation>
    <scope>IDENTIFICATION</scope>
</reference>
<evidence type="ECO:0000313" key="9">
    <source>
        <dbReference type="Ensembl" id="ENSCMIP00000026574.1"/>
    </source>
</evidence>
<dbReference type="GO" id="GO:0005930">
    <property type="term" value="C:axoneme"/>
    <property type="evidence" value="ECO:0007669"/>
    <property type="project" value="TreeGrafter"/>
</dbReference>
<comment type="similarity">
    <text evidence="4">Belongs to the inner dynein arm light chain family.</text>
</comment>